<evidence type="ECO:0000313" key="2">
    <source>
        <dbReference type="EMBL" id="NEU68329.1"/>
    </source>
</evidence>
<feature type="region of interest" description="Disordered" evidence="1">
    <location>
        <begin position="78"/>
        <end position="97"/>
    </location>
</feature>
<organism evidence="2 3">
    <name type="scientific">Spirosoma agri</name>
    <dbReference type="NCBI Taxonomy" id="1987381"/>
    <lineage>
        <taxon>Bacteria</taxon>
        <taxon>Pseudomonadati</taxon>
        <taxon>Bacteroidota</taxon>
        <taxon>Cytophagia</taxon>
        <taxon>Cytophagales</taxon>
        <taxon>Cytophagaceae</taxon>
        <taxon>Spirosoma</taxon>
    </lineage>
</organism>
<accession>A0A6M0IJ81</accession>
<dbReference type="Proteomes" id="UP000477386">
    <property type="component" value="Unassembled WGS sequence"/>
</dbReference>
<evidence type="ECO:0000256" key="1">
    <source>
        <dbReference type="SAM" id="MobiDB-lite"/>
    </source>
</evidence>
<dbReference type="RefSeq" id="WP_164040070.1">
    <property type="nucleotide sequence ID" value="NZ_JAAGNZ010000001.1"/>
</dbReference>
<comment type="caution">
    <text evidence="2">The sequence shown here is derived from an EMBL/GenBank/DDBJ whole genome shotgun (WGS) entry which is preliminary data.</text>
</comment>
<dbReference type="EMBL" id="JAAGNZ010000001">
    <property type="protein sequence ID" value="NEU68329.1"/>
    <property type="molecule type" value="Genomic_DNA"/>
</dbReference>
<proteinExistence type="predicted"/>
<reference evidence="2 3" key="1">
    <citation type="submission" date="2020-02" db="EMBL/GenBank/DDBJ databases">
        <title>Draft genome sequence of two Spirosoma agri KCTC 52727 and Spirosoma terrae KCTC 52035.</title>
        <authorList>
            <person name="Rojas J."/>
            <person name="Ambika Manirajan B."/>
            <person name="Ratering S."/>
            <person name="Suarez C."/>
            <person name="Schnell S."/>
        </authorList>
    </citation>
    <scope>NUCLEOTIDE SEQUENCE [LARGE SCALE GENOMIC DNA]</scope>
    <source>
        <strain evidence="2 3">KCTC 52727</strain>
    </source>
</reference>
<evidence type="ECO:0000313" key="3">
    <source>
        <dbReference type="Proteomes" id="UP000477386"/>
    </source>
</evidence>
<name>A0A6M0IJ81_9BACT</name>
<protein>
    <submittedName>
        <fullName evidence="2">Uncharacterized protein</fullName>
    </submittedName>
</protein>
<feature type="compositionally biased region" description="Basic and acidic residues" evidence="1">
    <location>
        <begin position="85"/>
        <end position="97"/>
    </location>
</feature>
<gene>
    <name evidence="2" type="ORF">GK091_15660</name>
</gene>
<sequence length="97" mass="10675">MQNEDISHLKTRHLNQAYSVYLQKGVIIVLDQQGQVVPRIIDATLEQPLAAAQGKASTRLRLTMLVNVYDSKDEAHAAIEASRVPPEHQTADDASKG</sequence>
<dbReference type="AlphaFoldDB" id="A0A6M0IJ81"/>
<keyword evidence="3" id="KW-1185">Reference proteome</keyword>